<name>A0A9W7A4E7_9STRA</name>
<evidence type="ECO:0000259" key="5">
    <source>
        <dbReference type="PROSITE" id="PS50222"/>
    </source>
</evidence>
<proteinExistence type="predicted"/>
<feature type="signal peptide" evidence="4">
    <location>
        <begin position="1"/>
        <end position="16"/>
    </location>
</feature>
<evidence type="ECO:0000313" key="6">
    <source>
        <dbReference type="EMBL" id="GMH61165.1"/>
    </source>
</evidence>
<evidence type="ECO:0000256" key="4">
    <source>
        <dbReference type="SAM" id="SignalP"/>
    </source>
</evidence>
<dbReference type="Gene3D" id="1.10.238.10">
    <property type="entry name" value="EF-hand"/>
    <property type="match status" value="1"/>
</dbReference>
<dbReference type="PROSITE" id="PS00018">
    <property type="entry name" value="EF_HAND_1"/>
    <property type="match status" value="1"/>
</dbReference>
<dbReference type="CDD" id="cd00051">
    <property type="entry name" value="EFh"/>
    <property type="match status" value="1"/>
</dbReference>
<dbReference type="GO" id="GO:0005509">
    <property type="term" value="F:calcium ion binding"/>
    <property type="evidence" value="ECO:0007669"/>
    <property type="project" value="InterPro"/>
</dbReference>
<protein>
    <recommendedName>
        <fullName evidence="5">EF-hand domain-containing protein</fullName>
    </recommendedName>
</protein>
<dbReference type="InterPro" id="IPR018247">
    <property type="entry name" value="EF_Hand_1_Ca_BS"/>
</dbReference>
<feature type="domain" description="EF-hand" evidence="5">
    <location>
        <begin position="2151"/>
        <end position="2186"/>
    </location>
</feature>
<dbReference type="SUPFAM" id="SSF47473">
    <property type="entry name" value="EF-hand"/>
    <property type="match status" value="1"/>
</dbReference>
<dbReference type="Pfam" id="PF13499">
    <property type="entry name" value="EF-hand_7"/>
    <property type="match status" value="1"/>
</dbReference>
<dbReference type="PROSITE" id="PS50222">
    <property type="entry name" value="EF_HAND_2"/>
    <property type="match status" value="2"/>
</dbReference>
<reference evidence="7" key="1">
    <citation type="journal article" date="2023" name="Commun. Biol.">
        <title>Genome analysis of Parmales, the sister group of diatoms, reveals the evolutionary specialization of diatoms from phago-mixotrophs to photoautotrophs.</title>
        <authorList>
            <person name="Ban H."/>
            <person name="Sato S."/>
            <person name="Yoshikawa S."/>
            <person name="Yamada K."/>
            <person name="Nakamura Y."/>
            <person name="Ichinomiya M."/>
            <person name="Sato N."/>
            <person name="Blanc-Mathieu R."/>
            <person name="Endo H."/>
            <person name="Kuwata A."/>
            <person name="Ogata H."/>
        </authorList>
    </citation>
    <scope>NUCLEOTIDE SEQUENCE [LARGE SCALE GENOMIC DNA]</scope>
    <source>
        <strain evidence="7">NIES 3700</strain>
    </source>
</reference>
<dbReference type="InterPro" id="IPR011992">
    <property type="entry name" value="EF-hand-dom_pair"/>
</dbReference>
<feature type="chain" id="PRO_5040969520" description="EF-hand domain-containing protein" evidence="4">
    <location>
        <begin position="17"/>
        <end position="2250"/>
    </location>
</feature>
<evidence type="ECO:0000256" key="3">
    <source>
        <dbReference type="SAM" id="Phobius"/>
    </source>
</evidence>
<keyword evidence="3" id="KW-1133">Transmembrane helix</keyword>
<dbReference type="Proteomes" id="UP001165122">
    <property type="component" value="Unassembled WGS sequence"/>
</dbReference>
<feature type="compositionally biased region" description="Basic and acidic residues" evidence="2">
    <location>
        <begin position="298"/>
        <end position="332"/>
    </location>
</feature>
<dbReference type="SMART" id="SM00054">
    <property type="entry name" value="EFh"/>
    <property type="match status" value="2"/>
</dbReference>
<feature type="region of interest" description="Disordered" evidence="2">
    <location>
        <begin position="298"/>
        <end position="340"/>
    </location>
</feature>
<organism evidence="6 7">
    <name type="scientific">Triparma laevis f. longispina</name>
    <dbReference type="NCBI Taxonomy" id="1714387"/>
    <lineage>
        <taxon>Eukaryota</taxon>
        <taxon>Sar</taxon>
        <taxon>Stramenopiles</taxon>
        <taxon>Ochrophyta</taxon>
        <taxon>Bolidophyceae</taxon>
        <taxon>Parmales</taxon>
        <taxon>Triparmaceae</taxon>
        <taxon>Triparma</taxon>
    </lineage>
</organism>
<accession>A0A9W7A4E7</accession>
<dbReference type="OrthoDB" id="26525at2759"/>
<keyword evidence="7" id="KW-1185">Reference proteome</keyword>
<feature type="compositionally biased region" description="Basic and acidic residues" evidence="2">
    <location>
        <begin position="1948"/>
        <end position="1958"/>
    </location>
</feature>
<keyword evidence="4" id="KW-0732">Signal</keyword>
<keyword evidence="3" id="KW-0472">Membrane</keyword>
<evidence type="ECO:0000313" key="7">
    <source>
        <dbReference type="Proteomes" id="UP001165122"/>
    </source>
</evidence>
<evidence type="ECO:0000256" key="2">
    <source>
        <dbReference type="SAM" id="MobiDB-lite"/>
    </source>
</evidence>
<keyword evidence="1" id="KW-0106">Calcium</keyword>
<feature type="region of interest" description="Disordered" evidence="2">
    <location>
        <begin position="1931"/>
        <end position="1962"/>
    </location>
</feature>
<gene>
    <name evidence="6" type="ORF">TrLO_g221</name>
</gene>
<feature type="transmembrane region" description="Helical" evidence="3">
    <location>
        <begin position="2119"/>
        <end position="2143"/>
    </location>
</feature>
<dbReference type="EMBL" id="BRXW01000506">
    <property type="protein sequence ID" value="GMH61165.1"/>
    <property type="molecule type" value="Genomic_DNA"/>
</dbReference>
<keyword evidence="3" id="KW-0812">Transmembrane</keyword>
<dbReference type="InterPro" id="IPR002048">
    <property type="entry name" value="EF_hand_dom"/>
</dbReference>
<comment type="caution">
    <text evidence="6">The sequence shown here is derived from an EMBL/GenBank/DDBJ whole genome shotgun (WGS) entry which is preliminary data.</text>
</comment>
<feature type="domain" description="EF-hand" evidence="5">
    <location>
        <begin position="2188"/>
        <end position="2223"/>
    </location>
</feature>
<sequence>MKFLLPLFLPLTAVSGQDLTCTASIETRTIDLMKTETDWVNNEETKTLKIDRVDAVIFNIDSKVPYFFSGDENSHGPGVYVDYCEDFDGNRVTPEWGYEERRRRAQAKFGHVLKPLNERPAAVTTAVARRATSQFKRNLNGDSSESIFPSMDDFEACLGASPESCAALVPGDDDSCTAVDWGALTTCLEDGGGCDADITDYLNMRQDCCDDPLSSPTCLFVDTLYSNVDSESESCITSNTNCLAGDDSSCDYWGGFADCSTGCTDEVVLYMKTASECGCDPNAHDVCAMINDDGDGDNHDGDNHDGDNHDGDNHDGDNHDGDNHDGDNHDGDNHDDEDVDDKTPACFVESGCPEPSEGGTLDCEWLRGTMQCIEASGATCDKDDTSLLSSWESCVCDGICNDIIETVDSVISPLEWKDPYLNSDLHTGTNMKIPGYKNDAFGNFFRFDMNELQDSQWNKNPWDMFSPFTDMKYEWDETSSSCKPFVKYSEDADEVFAELVEIDGVSAECAVRFGIAEKYEKMANRGPNDHYHYWLEGWEHEANPLTMLRDTRSVLRKASGAAPPTDYDGTDSEITLRLKHPNGTEYGRQTKLTYKKYLTATSNAQGRWEKTYHQTGGKCTQLPIINKEDGSELYAGPYEQSAPNWAQWENVARPTIISPATCPRMVNGEQTPRIERNSRKAALATIDNKKFINARIVRKTSAIDGKEQKDGYIPGLAQMKGCKLYVDGLFTADGKELCTNLNYGSNEKVPIKEPDCSYPELQATARQMTATLEKMSTGLAPNDAGLLLPFIGSDSWGSCSFLIDQALTFLDVPRTIKTMQCNHNGGEWNDVTNEWENSAEWHADPCCNWMLSETMCCAPRSVQVEVPEASVDTERLANYCAQDIAQLSIAIYASKSFVKAKKDAVDPTYGCVGDRKADLKKFEVIEGAAKTCADELYGEWDQSSGKHKSTKVCTQGSDCNSKTCAAAASGETVRYCQTSMLGEHTALCLLNELKPISQARGILKDITTSNQRATLVEIGEGIAEIAGREMCTGPDGWNYDPNWLSCKGEWNDVSGEWEDEWNDETGMCDEYWCNDRDDCKTKCLATDAVCNTDPWNDSIDQSSCESTELDGKFCAMCWSGDQDCHEVSQAPKCMHNRRIWDQWHADEFGEWTQELCEALMGTGAVFKTENCNSDYDDFCTQSCEKPTALTFADCINEGNLCDTLGYSDKFGCITEKPKKKDCWDDIDSIEVEMSYCHGSDECNGFETEDTCTQDSNGDDCHFDTWTEYRHYHEHWMEVTRHNWKPFCKYQEDFDSLDAATAGCPAGTTPQKIETKEQRCKHDQMCFSSDISKSDCQDWEAMRGNIEGHFDFAGTCYCNDEESESVFDRDSCERVGTCSGGNGMAAMDAYCGSGVTGSDCYDHQMCAAYDSSNDGKCNAVAGEGDCDTDDDCYWTHAGCHWEGECHWNQGVHVNWDDDMGASGVCKLSSEAMWGKMDTVASFASNCNDFGSVVVGTTWNLKTSREFEEGKFYTEALCTAGVCDQDPGGWMGLTEDECINTESCSDRNCLGCERDWDNANAHNAPDSICWEPAAANQTHCEVKFQGSWLSGGTETTFEYCLIEEHGSPEGCEHTYSRCENMEPEQCGGGEADGVFDNDITKEILFCRSTKWAECRSEEDCVSKGFCQNEWGGNAVPDGWWDSATGRHVEKTHVCIAPEVNKDLAGDEVNWFSCESYMGGTYDWEKVEWSELGCVVKTAETEDACDAIENGVWTATQFDADSCSGRDAPQKCYNGQWFNRYNREECGKCGDRFKPLLKWSGNKWMQGEMRSMYKWKDREYASANDWVTEIDRWMVEDLVNEVINRLKEEVEGQFVKCMYDPLINSIEKIACVCGNDRDQCDQSQVIEKPTSLVETKTYRDSKQRAGKKLGTRLEVSQESVDLTAKVKIEQPMFVPPLRNDTGTTSSGKPPVRREGGRRLNGDDENSLNSAECMTVVTNDNNALVGQLVGDCITLSIEDGEDGTDTEFNAPSWLCIDTNTQIQRSDVFTVSGLGSKNGDVYKITDTAMEESGTQFCFNVTASVTACPIIYAADYADAEEDLASGECGLISDIVQEIAMKQGCKMGDSKACGWLQAGSLSHAAAIGTGIVVLLAIIGCCCSSFIGAWLHPKSRAVMKKHLNKAFFSEFDKDGDGMLDKDEIQTMLEKEFGEKFSKKQLDALFVKFDKDGNAQLDFEEYKVMMKHHKVHGHPPELAGDIDASQIELLSLKPKEASI</sequence>
<evidence type="ECO:0000256" key="1">
    <source>
        <dbReference type="ARBA" id="ARBA00022837"/>
    </source>
</evidence>